<reference evidence="2" key="1">
    <citation type="submission" date="2025-08" db="UniProtKB">
        <authorList>
            <consortium name="RefSeq"/>
        </authorList>
    </citation>
    <scope>IDENTIFICATION</scope>
    <source>
        <tissue evidence="2">Young leaves</tissue>
    </source>
</reference>
<dbReference type="Proteomes" id="UP000504608">
    <property type="component" value="Unplaced"/>
</dbReference>
<dbReference type="KEGG" id="cmax:111484317"/>
<evidence type="ECO:0000313" key="1">
    <source>
        <dbReference type="Proteomes" id="UP000504608"/>
    </source>
</evidence>
<proteinExistence type="predicted"/>
<organism evidence="1 2">
    <name type="scientific">Cucurbita maxima</name>
    <name type="common">Pumpkin</name>
    <name type="synonym">Winter squash</name>
    <dbReference type="NCBI Taxonomy" id="3661"/>
    <lineage>
        <taxon>Eukaryota</taxon>
        <taxon>Viridiplantae</taxon>
        <taxon>Streptophyta</taxon>
        <taxon>Embryophyta</taxon>
        <taxon>Tracheophyta</taxon>
        <taxon>Spermatophyta</taxon>
        <taxon>Magnoliopsida</taxon>
        <taxon>eudicotyledons</taxon>
        <taxon>Gunneridae</taxon>
        <taxon>Pentapetalae</taxon>
        <taxon>rosids</taxon>
        <taxon>fabids</taxon>
        <taxon>Cucurbitales</taxon>
        <taxon>Cucurbitaceae</taxon>
        <taxon>Cucurbiteae</taxon>
        <taxon>Cucurbita</taxon>
    </lineage>
</organism>
<name>A0A6J1J839_CUCMA</name>
<gene>
    <name evidence="2" type="primary">LOC111484317</name>
</gene>
<keyword evidence="1" id="KW-1185">Reference proteome</keyword>
<dbReference type="GeneID" id="111484317"/>
<sequence>MGPNSDQNQWIVQNFHVPFDVSFILNNLPSKASWSYDNSLRTVLLQSQSHAGWKKHENLEVYGEVYGGEESHRPNREESRLWAWPRDSRLLSLDKIAYCSVQARPDQCTLSFLCPCE</sequence>
<evidence type="ECO:0000313" key="2">
    <source>
        <dbReference type="RefSeq" id="XP_022986632.1"/>
    </source>
</evidence>
<accession>A0A6J1J839</accession>
<dbReference type="RefSeq" id="XP_022986632.1">
    <property type="nucleotide sequence ID" value="XM_023130864.1"/>
</dbReference>
<dbReference type="AlphaFoldDB" id="A0A6J1J839"/>
<protein>
    <submittedName>
        <fullName evidence="2">Uncharacterized protein LOC111484317 isoform X1</fullName>
    </submittedName>
</protein>